<feature type="region of interest" description="Disordered" evidence="8">
    <location>
        <begin position="21"/>
        <end position="110"/>
    </location>
</feature>
<dbReference type="PANTHER" id="PTHR10746">
    <property type="entry name" value="50S RIBOSOMAL PROTEIN L4"/>
    <property type="match status" value="1"/>
</dbReference>
<evidence type="ECO:0000256" key="5">
    <source>
        <dbReference type="ARBA" id="ARBA00023274"/>
    </source>
</evidence>
<name>A0A8J4QW75_9ROSI</name>
<keyword evidence="2" id="KW-0699">rRNA-binding</keyword>
<dbReference type="GO" id="GO:0005840">
    <property type="term" value="C:ribosome"/>
    <property type="evidence" value="ECO:0007669"/>
    <property type="project" value="UniProtKB-KW"/>
</dbReference>
<dbReference type="InterPro" id="IPR013005">
    <property type="entry name" value="Ribosomal_uL4-like"/>
</dbReference>
<dbReference type="InterPro" id="IPR023574">
    <property type="entry name" value="Ribosomal_uL4_dom_sf"/>
</dbReference>
<proteinExistence type="inferred from homology"/>
<sequence length="275" mass="31087">MGRRRGTVTWAMRMRIGGEMEDGARWVGDEGRRSRTYRRRGSTIQNLSAARLDDPDLIGGEARRSRPYRREARRFSKNRRRSSTIQQESAAKQRSKPSNPIPSIKTRLELKSAPPYTARAVVHQGIVTDLQSKRRGTASTLTRTEVRGGGEKPYPQKNNKKTPKAPKLHHRSYTGAALESVLPGIVTRRPLVLQLRKTEGGQEYAEFLLAPKRRLTDFGRPVTQSTIPERWSQASLTSPNANDRTRSCHRLSQAELAADFEGKNAKKVNFLFKIS</sequence>
<feature type="compositionally biased region" description="Basic residues" evidence="8">
    <location>
        <begin position="158"/>
        <end position="169"/>
    </location>
</feature>
<dbReference type="OrthoDB" id="275876at2759"/>
<feature type="region of interest" description="Disordered" evidence="8">
    <location>
        <begin position="132"/>
        <end position="169"/>
    </location>
</feature>
<dbReference type="Pfam" id="PF00573">
    <property type="entry name" value="Ribosomal_L4"/>
    <property type="match status" value="1"/>
</dbReference>
<evidence type="ECO:0000256" key="6">
    <source>
        <dbReference type="ARBA" id="ARBA00035208"/>
    </source>
</evidence>
<dbReference type="GO" id="GO:0006412">
    <property type="term" value="P:translation"/>
    <property type="evidence" value="ECO:0007669"/>
    <property type="project" value="InterPro"/>
</dbReference>
<feature type="compositionally biased region" description="Polar residues" evidence="8">
    <location>
        <begin position="83"/>
        <end position="98"/>
    </location>
</feature>
<comment type="caution">
    <text evidence="9">The sequence shown here is derived from an EMBL/GenBank/DDBJ whole genome shotgun (WGS) entry which is preliminary data.</text>
</comment>
<evidence type="ECO:0000256" key="2">
    <source>
        <dbReference type="ARBA" id="ARBA00022730"/>
    </source>
</evidence>
<comment type="similarity">
    <text evidence="1">Belongs to the universal ribosomal protein uL4 family.</text>
</comment>
<keyword evidence="5" id="KW-0687">Ribonucleoprotein</keyword>
<evidence type="ECO:0000313" key="10">
    <source>
        <dbReference type="Proteomes" id="UP000737018"/>
    </source>
</evidence>
<dbReference type="Proteomes" id="UP000737018">
    <property type="component" value="Unassembled WGS sequence"/>
</dbReference>
<feature type="compositionally biased region" description="Basic and acidic residues" evidence="8">
    <location>
        <begin position="21"/>
        <end position="33"/>
    </location>
</feature>
<gene>
    <name evidence="9" type="ORF">CMV_018076</name>
</gene>
<feature type="compositionally biased region" description="Basic and acidic residues" evidence="8">
    <location>
        <begin position="61"/>
        <end position="74"/>
    </location>
</feature>
<dbReference type="Gene3D" id="3.40.1370.10">
    <property type="match status" value="1"/>
</dbReference>
<keyword evidence="10" id="KW-1185">Reference proteome</keyword>
<dbReference type="SUPFAM" id="SSF52166">
    <property type="entry name" value="Ribosomal protein L4"/>
    <property type="match status" value="1"/>
</dbReference>
<protein>
    <recommendedName>
        <fullName evidence="6">Large ribosomal subunit protein uL4c</fullName>
    </recommendedName>
    <alternativeName>
        <fullName evidence="7">50S ribosomal protein L4, chloroplastic</fullName>
    </alternativeName>
</protein>
<dbReference type="GO" id="GO:1990904">
    <property type="term" value="C:ribonucleoprotein complex"/>
    <property type="evidence" value="ECO:0007669"/>
    <property type="project" value="UniProtKB-KW"/>
</dbReference>
<evidence type="ECO:0000256" key="4">
    <source>
        <dbReference type="ARBA" id="ARBA00022980"/>
    </source>
</evidence>
<dbReference type="GO" id="GO:0019843">
    <property type="term" value="F:rRNA binding"/>
    <property type="evidence" value="ECO:0007669"/>
    <property type="project" value="UniProtKB-KW"/>
</dbReference>
<keyword evidence="4" id="KW-0689">Ribosomal protein</keyword>
<reference evidence="9" key="1">
    <citation type="submission" date="2020-03" db="EMBL/GenBank/DDBJ databases">
        <title>Castanea mollissima Vanexum genome sequencing.</title>
        <authorList>
            <person name="Staton M."/>
        </authorList>
    </citation>
    <scope>NUCLEOTIDE SEQUENCE</scope>
    <source>
        <tissue evidence="9">Leaf</tissue>
    </source>
</reference>
<dbReference type="GO" id="GO:0003735">
    <property type="term" value="F:structural constituent of ribosome"/>
    <property type="evidence" value="ECO:0007669"/>
    <property type="project" value="InterPro"/>
</dbReference>
<evidence type="ECO:0000256" key="7">
    <source>
        <dbReference type="ARBA" id="ARBA00035387"/>
    </source>
</evidence>
<evidence type="ECO:0000256" key="3">
    <source>
        <dbReference type="ARBA" id="ARBA00022884"/>
    </source>
</evidence>
<evidence type="ECO:0000256" key="1">
    <source>
        <dbReference type="ARBA" id="ARBA00010528"/>
    </source>
</evidence>
<dbReference type="PANTHER" id="PTHR10746:SF17">
    <property type="entry name" value="LARGE RIBOSOMAL SUBUNIT PROTEIN UL4C"/>
    <property type="match status" value="1"/>
</dbReference>
<dbReference type="InterPro" id="IPR002136">
    <property type="entry name" value="Ribosomal_uL4"/>
</dbReference>
<dbReference type="AlphaFoldDB" id="A0A8J4QW75"/>
<accession>A0A8J4QW75</accession>
<dbReference type="EMBL" id="JRKL02002978">
    <property type="protein sequence ID" value="KAF3956840.1"/>
    <property type="molecule type" value="Genomic_DNA"/>
</dbReference>
<keyword evidence="3" id="KW-0694">RNA-binding</keyword>
<evidence type="ECO:0000256" key="8">
    <source>
        <dbReference type="SAM" id="MobiDB-lite"/>
    </source>
</evidence>
<evidence type="ECO:0000313" key="9">
    <source>
        <dbReference type="EMBL" id="KAF3956840.1"/>
    </source>
</evidence>
<organism evidence="9 10">
    <name type="scientific">Castanea mollissima</name>
    <name type="common">Chinese chestnut</name>
    <dbReference type="NCBI Taxonomy" id="60419"/>
    <lineage>
        <taxon>Eukaryota</taxon>
        <taxon>Viridiplantae</taxon>
        <taxon>Streptophyta</taxon>
        <taxon>Embryophyta</taxon>
        <taxon>Tracheophyta</taxon>
        <taxon>Spermatophyta</taxon>
        <taxon>Magnoliopsida</taxon>
        <taxon>eudicotyledons</taxon>
        <taxon>Gunneridae</taxon>
        <taxon>Pentapetalae</taxon>
        <taxon>rosids</taxon>
        <taxon>fabids</taxon>
        <taxon>Fagales</taxon>
        <taxon>Fagaceae</taxon>
        <taxon>Castanea</taxon>
    </lineage>
</organism>